<name>A0A6L5WIP0_9BACT</name>
<reference evidence="1 2" key="2">
    <citation type="submission" date="2020-03" db="EMBL/GenBank/DDBJ databases">
        <title>Campylobacter portucalensis sp. nov., a new species of Campylobacter isolated from the reproductive tract of bulls.</title>
        <authorList>
            <person name="Silva M.F."/>
            <person name="Pereira G."/>
            <person name="Carneiro C."/>
            <person name="Hemphill A."/>
            <person name="Mateus L."/>
            <person name="Lopes-Da-Costa L."/>
            <person name="Silva E."/>
        </authorList>
    </citation>
    <scope>NUCLEOTIDE SEQUENCE [LARGE SCALE GENOMIC DNA]</scope>
    <source>
        <strain evidence="1 2">FMV-PI01</strain>
    </source>
</reference>
<accession>A0A6L5WIP0</accession>
<protein>
    <submittedName>
        <fullName evidence="1">Phage tail protein</fullName>
    </submittedName>
</protein>
<evidence type="ECO:0000313" key="1">
    <source>
        <dbReference type="EMBL" id="MSN96342.1"/>
    </source>
</evidence>
<proteinExistence type="predicted"/>
<dbReference type="RefSeq" id="WP_154570610.1">
    <property type="nucleotide sequence ID" value="NZ_VWSJ01000010.1"/>
</dbReference>
<dbReference type="SUPFAM" id="SSF69279">
    <property type="entry name" value="Phage tail proteins"/>
    <property type="match status" value="1"/>
</dbReference>
<evidence type="ECO:0000313" key="2">
    <source>
        <dbReference type="Proteomes" id="UP000476338"/>
    </source>
</evidence>
<keyword evidence="2" id="KW-1185">Reference proteome</keyword>
<dbReference type="AlphaFoldDB" id="A0A6L5WIP0"/>
<dbReference type="Proteomes" id="UP000476338">
    <property type="component" value="Unassembled WGS sequence"/>
</dbReference>
<reference evidence="1 2" key="1">
    <citation type="submission" date="2019-09" db="EMBL/GenBank/DDBJ databases">
        <authorList>
            <person name="Silva M."/>
            <person name="Pereira G."/>
            <person name="Lopes-Da-Costa L."/>
            <person name="Silva E."/>
        </authorList>
    </citation>
    <scope>NUCLEOTIDE SEQUENCE [LARGE SCALE GENOMIC DNA]</scope>
    <source>
        <strain evidence="1 2">FMV-PI01</strain>
    </source>
</reference>
<organism evidence="1 2">
    <name type="scientific">Campylobacter portucalensis</name>
    <dbReference type="NCBI Taxonomy" id="2608384"/>
    <lineage>
        <taxon>Bacteria</taxon>
        <taxon>Pseudomonadati</taxon>
        <taxon>Campylobacterota</taxon>
        <taxon>Epsilonproteobacteria</taxon>
        <taxon>Campylobacterales</taxon>
        <taxon>Campylobacteraceae</taxon>
        <taxon>Campylobacter</taxon>
    </lineage>
</organism>
<comment type="caution">
    <text evidence="1">The sequence shown here is derived from an EMBL/GenBank/DDBJ whole genome shotgun (WGS) entry which is preliminary data.</text>
</comment>
<dbReference type="EMBL" id="VWSJ01000010">
    <property type="protein sequence ID" value="MSN96342.1"/>
    <property type="molecule type" value="Genomic_DNA"/>
</dbReference>
<gene>
    <name evidence="1" type="ORF">F1B92_03910</name>
</gene>
<sequence length="305" mass="35658">MGLRSFYKPSIKILYNGVDKTDEFNWTSISIEDNERDLADRFIANMSYHNARPRMKDSIEVFINNLFLGKFIISRVSVDYKKSFSIEAVSVDFMSDFTKNKNRTFENQSYKEIIESIAKENGYETKIDFERMDEITVLEQHDKSDMNLCHKIAKDLELTFCVKNGYLIFYDRDNNSHRVNYFYNADDSISLTYKKREKEVYKSCEVRWHDTKGAKYKVARVGTQEPCLNITSMAKDKDSALKLAKSKLKNQNNLEIKGSMEIMGEAFFAGGFINILFDDGKTHKFIIKKATHKIDRSWTTTIEFF</sequence>